<reference evidence="2" key="1">
    <citation type="submission" date="2016-02" db="EMBL/GenBank/DDBJ databases">
        <authorList>
            <person name="Sanders J.G."/>
            <person name="Lin J.Y."/>
            <person name="Wertz J.T."/>
            <person name="Russell J.A."/>
            <person name="Moreau C.S."/>
            <person name="Powell S."/>
        </authorList>
    </citation>
    <scope>NUCLEOTIDE SEQUENCE [LARGE SCALE GENOMIC DNA]</scope>
    <source>
        <strain evidence="2">CAG34</strain>
    </source>
</reference>
<gene>
    <name evidence="1" type="ORF">AXK11_01425</name>
</gene>
<keyword evidence="2" id="KW-1185">Reference proteome</keyword>
<dbReference type="EMBL" id="LSZQ01000010">
    <property type="protein sequence ID" value="KXU37987.1"/>
    <property type="molecule type" value="Genomic_DNA"/>
</dbReference>
<dbReference type="Proteomes" id="UP000070058">
    <property type="component" value="Unassembled WGS sequence"/>
</dbReference>
<dbReference type="AlphaFoldDB" id="A0A139STR8"/>
<accession>A0A139STR8</accession>
<evidence type="ECO:0000313" key="1">
    <source>
        <dbReference type="EMBL" id="KXU37987.1"/>
    </source>
</evidence>
<evidence type="ECO:0000313" key="2">
    <source>
        <dbReference type="Proteomes" id="UP000070058"/>
    </source>
</evidence>
<proteinExistence type="predicted"/>
<protein>
    <submittedName>
        <fullName evidence="1">Uncharacterized protein</fullName>
    </submittedName>
</protein>
<organism evidence="1 2">
    <name type="scientific">Cephaloticoccus primus</name>
    <dbReference type="NCBI Taxonomy" id="1548207"/>
    <lineage>
        <taxon>Bacteria</taxon>
        <taxon>Pseudomonadati</taxon>
        <taxon>Verrucomicrobiota</taxon>
        <taxon>Opitutia</taxon>
        <taxon>Opitutales</taxon>
        <taxon>Opitutaceae</taxon>
        <taxon>Cephaloticoccus</taxon>
    </lineage>
</organism>
<sequence length="66" mass="7157">MFPTPRFFCALCFPAPPAAWPAKKSGPPPKGQPAVVILKNASLWQRACILRRAAIHSGAYPPPRFG</sequence>
<name>A0A139STR8_9BACT</name>
<comment type="caution">
    <text evidence="1">The sequence shown here is derived from an EMBL/GenBank/DDBJ whole genome shotgun (WGS) entry which is preliminary data.</text>
</comment>